<evidence type="ECO:0000256" key="8">
    <source>
        <dbReference type="ARBA" id="ARBA00023136"/>
    </source>
</evidence>
<evidence type="ECO:0000256" key="5">
    <source>
        <dbReference type="ARBA" id="ARBA00022750"/>
    </source>
</evidence>
<dbReference type="HAMAP" id="MF_00161">
    <property type="entry name" value="LspA"/>
    <property type="match status" value="1"/>
</dbReference>
<name>A0A2H5FMC4_9GAMM</name>
<dbReference type="AlphaFoldDB" id="A0A2H5FMC4"/>
<dbReference type="PANTHER" id="PTHR33695">
    <property type="entry name" value="LIPOPROTEIN SIGNAL PEPTIDASE"/>
    <property type="match status" value="1"/>
</dbReference>
<feature type="active site" evidence="9">
    <location>
        <position position="135"/>
    </location>
</feature>
<dbReference type="UniPathway" id="UPA00665"/>
<evidence type="ECO:0000256" key="1">
    <source>
        <dbReference type="ARBA" id="ARBA00006139"/>
    </source>
</evidence>
<sequence>MKKWYWFMLSLAVIVSDQLSKYLVSIFLTPYHPLPVFPMFNLTLAYNTGAAFSFLSGAGDWHRWFFAAFSFIVSIILAVWLYKTENQTCLLSAGISLVLGGAVGNLFDRAIHGYVIDFIDLYYKHHHFATFNIADSAICIGAGLFVLDVFINKK</sequence>
<dbReference type="InterPro" id="IPR001872">
    <property type="entry name" value="Peptidase_A8"/>
</dbReference>
<evidence type="ECO:0000256" key="3">
    <source>
        <dbReference type="ARBA" id="ARBA00022670"/>
    </source>
</evidence>
<evidence type="ECO:0000256" key="7">
    <source>
        <dbReference type="ARBA" id="ARBA00022989"/>
    </source>
</evidence>
<dbReference type="GO" id="GO:0004190">
    <property type="term" value="F:aspartic-type endopeptidase activity"/>
    <property type="evidence" value="ECO:0007669"/>
    <property type="project" value="UniProtKB-UniRule"/>
</dbReference>
<comment type="function">
    <text evidence="9 10">This protein specifically catalyzes the removal of signal peptides from prolipoproteins.</text>
</comment>
<evidence type="ECO:0000256" key="4">
    <source>
        <dbReference type="ARBA" id="ARBA00022692"/>
    </source>
</evidence>
<keyword evidence="8 9" id="KW-0472">Membrane</keyword>
<comment type="subcellular location">
    <subcellularLocation>
        <location evidence="9">Cell membrane</location>
        <topology evidence="9">Multi-pass membrane protein</topology>
    </subcellularLocation>
</comment>
<comment type="pathway">
    <text evidence="9">Protein modification; lipoprotein biosynthesis (signal peptide cleavage).</text>
</comment>
<evidence type="ECO:0000256" key="11">
    <source>
        <dbReference type="RuleBase" id="RU004181"/>
    </source>
</evidence>
<keyword evidence="6 9" id="KW-0378">Hydrolase</keyword>
<dbReference type="RefSeq" id="WP_101900309.1">
    <property type="nucleotide sequence ID" value="NZ_CP025491.2"/>
</dbReference>
<feature type="transmembrane region" description="Helical" evidence="9">
    <location>
        <begin position="61"/>
        <end position="82"/>
    </location>
</feature>
<keyword evidence="2 9" id="KW-1003">Cell membrane</keyword>
<evidence type="ECO:0000256" key="6">
    <source>
        <dbReference type="ARBA" id="ARBA00022801"/>
    </source>
</evidence>
<dbReference type="Proteomes" id="UP000234343">
    <property type="component" value="Chromosome"/>
</dbReference>
<keyword evidence="4 9" id="KW-0812">Transmembrane</keyword>
<dbReference type="EC" id="3.4.23.36" evidence="9"/>
<dbReference type="NCBIfam" id="TIGR00077">
    <property type="entry name" value="lspA"/>
    <property type="match status" value="1"/>
</dbReference>
<keyword evidence="7 9" id="KW-1133">Transmembrane helix</keyword>
<dbReference type="GO" id="GO:0005886">
    <property type="term" value="C:plasma membrane"/>
    <property type="evidence" value="ECO:0007669"/>
    <property type="project" value="UniProtKB-SubCell"/>
</dbReference>
<dbReference type="Pfam" id="PF01252">
    <property type="entry name" value="Peptidase_A8"/>
    <property type="match status" value="1"/>
</dbReference>
<comment type="catalytic activity">
    <reaction evidence="9 10">
        <text>Release of signal peptides from bacterial membrane prolipoproteins. Hydrolyzes -Xaa-Yaa-Zaa-|-(S,diacylglyceryl)Cys-, in which Xaa is hydrophobic (preferably Leu), and Yaa (Ala or Ser) and Zaa (Gly or Ala) have small, neutral side chains.</text>
        <dbReference type="EC" id="3.4.23.36"/>
    </reaction>
</comment>
<evidence type="ECO:0000256" key="9">
    <source>
        <dbReference type="HAMAP-Rule" id="MF_00161"/>
    </source>
</evidence>
<keyword evidence="5 9" id="KW-0064">Aspartyl protease</keyword>
<keyword evidence="3 9" id="KW-0645">Protease</keyword>
<keyword evidence="13" id="KW-1185">Reference proteome</keyword>
<dbReference type="EMBL" id="CP025491">
    <property type="protein sequence ID" value="AUH72701.1"/>
    <property type="molecule type" value="Genomic_DNA"/>
</dbReference>
<reference evidence="12 13" key="1">
    <citation type="submission" date="2017-12" db="EMBL/GenBank/DDBJ databases">
        <title>Legionella sainthelensi LA01-117, whole genome sequence of a clinical isolate from New Zealand.</title>
        <authorList>
            <person name="Cree S.L."/>
            <person name="Slow S."/>
            <person name="Kennedy M.A."/>
            <person name="Murdoch D.R."/>
            <person name="Biggs P.J."/>
            <person name="Anderson T."/>
        </authorList>
    </citation>
    <scope>NUCLEOTIDE SEQUENCE [LARGE SCALE GENOMIC DNA]</scope>
    <source>
        <strain evidence="12 13">LA01-117</strain>
    </source>
</reference>
<dbReference type="PROSITE" id="PS00855">
    <property type="entry name" value="SPASE_II"/>
    <property type="match status" value="1"/>
</dbReference>
<feature type="transmembrane region" description="Helical" evidence="9">
    <location>
        <begin position="6"/>
        <end position="24"/>
    </location>
</feature>
<organism evidence="12 13">
    <name type="scientific">Legionella sainthelensi</name>
    <dbReference type="NCBI Taxonomy" id="28087"/>
    <lineage>
        <taxon>Bacteria</taxon>
        <taxon>Pseudomonadati</taxon>
        <taxon>Pseudomonadota</taxon>
        <taxon>Gammaproteobacteria</taxon>
        <taxon>Legionellales</taxon>
        <taxon>Legionellaceae</taxon>
        <taxon>Legionella</taxon>
    </lineage>
</organism>
<dbReference type="GO" id="GO:0006508">
    <property type="term" value="P:proteolysis"/>
    <property type="evidence" value="ECO:0007669"/>
    <property type="project" value="UniProtKB-KW"/>
</dbReference>
<evidence type="ECO:0000256" key="2">
    <source>
        <dbReference type="ARBA" id="ARBA00022475"/>
    </source>
</evidence>
<feature type="active site" evidence="9">
    <location>
        <position position="117"/>
    </location>
</feature>
<dbReference type="PANTHER" id="PTHR33695:SF1">
    <property type="entry name" value="LIPOPROTEIN SIGNAL PEPTIDASE"/>
    <property type="match status" value="1"/>
</dbReference>
<proteinExistence type="inferred from homology"/>
<feature type="transmembrane region" description="Helical" evidence="9">
    <location>
        <begin position="89"/>
        <end position="107"/>
    </location>
</feature>
<protein>
    <recommendedName>
        <fullName evidence="9">Lipoprotein signal peptidase</fullName>
        <ecNumber evidence="9">3.4.23.36</ecNumber>
    </recommendedName>
    <alternativeName>
        <fullName evidence="9">Prolipoprotein signal peptidase</fullName>
    </alternativeName>
    <alternativeName>
        <fullName evidence="9">Signal peptidase II</fullName>
        <shortName evidence="9">SPase II</shortName>
    </alternativeName>
</protein>
<evidence type="ECO:0000313" key="13">
    <source>
        <dbReference type="Proteomes" id="UP000234343"/>
    </source>
</evidence>
<evidence type="ECO:0000256" key="10">
    <source>
        <dbReference type="RuleBase" id="RU000594"/>
    </source>
</evidence>
<dbReference type="KEGG" id="lsh:CAB17_12070"/>
<feature type="transmembrane region" description="Helical" evidence="9">
    <location>
        <begin position="127"/>
        <end position="151"/>
    </location>
</feature>
<accession>A0A2H5FMC4</accession>
<gene>
    <name evidence="9" type="primary">lspA</name>
    <name evidence="12" type="ORF">CAB17_12070</name>
</gene>
<dbReference type="PRINTS" id="PR00781">
    <property type="entry name" value="LIPOSIGPTASE"/>
</dbReference>
<comment type="similarity">
    <text evidence="1 9 11">Belongs to the peptidase A8 family.</text>
</comment>
<evidence type="ECO:0000313" key="12">
    <source>
        <dbReference type="EMBL" id="AUH72701.1"/>
    </source>
</evidence>